<reference evidence="2 3" key="1">
    <citation type="submission" date="2015-08" db="EMBL/GenBank/DDBJ databases">
        <title>Next Generation Sequencing and Analysis of the Genome of Puccinia sorghi L Schw, the Causal Agent of Maize Common Rust.</title>
        <authorList>
            <person name="Rochi L."/>
            <person name="Burguener G."/>
            <person name="Darino M."/>
            <person name="Turjanski A."/>
            <person name="Kreff E."/>
            <person name="Dieguez M.J."/>
            <person name="Sacco F."/>
        </authorList>
    </citation>
    <scope>NUCLEOTIDE SEQUENCE [LARGE SCALE GENOMIC DNA]</scope>
    <source>
        <strain evidence="2 3">RO10H11247</strain>
    </source>
</reference>
<evidence type="ECO:0000256" key="1">
    <source>
        <dbReference type="SAM" id="MobiDB-lite"/>
    </source>
</evidence>
<feature type="non-terminal residue" evidence="2">
    <location>
        <position position="1"/>
    </location>
</feature>
<evidence type="ECO:0000313" key="2">
    <source>
        <dbReference type="EMBL" id="KNZ51655.1"/>
    </source>
</evidence>
<name>A0A0L6UUW1_9BASI</name>
<organism evidence="2 3">
    <name type="scientific">Puccinia sorghi</name>
    <dbReference type="NCBI Taxonomy" id="27349"/>
    <lineage>
        <taxon>Eukaryota</taxon>
        <taxon>Fungi</taxon>
        <taxon>Dikarya</taxon>
        <taxon>Basidiomycota</taxon>
        <taxon>Pucciniomycotina</taxon>
        <taxon>Pucciniomycetes</taxon>
        <taxon>Pucciniales</taxon>
        <taxon>Pucciniaceae</taxon>
        <taxon>Puccinia</taxon>
    </lineage>
</organism>
<feature type="region of interest" description="Disordered" evidence="1">
    <location>
        <begin position="41"/>
        <end position="90"/>
    </location>
</feature>
<dbReference type="EMBL" id="LAVV01008913">
    <property type="protein sequence ID" value="KNZ51655.1"/>
    <property type="molecule type" value="Genomic_DNA"/>
</dbReference>
<evidence type="ECO:0000313" key="3">
    <source>
        <dbReference type="Proteomes" id="UP000037035"/>
    </source>
</evidence>
<protein>
    <submittedName>
        <fullName evidence="2">Uncharacterized protein</fullName>
    </submittedName>
</protein>
<accession>A0A0L6UUW1</accession>
<proteinExistence type="predicted"/>
<dbReference type="VEuPathDB" id="FungiDB:VP01_3870g1"/>
<sequence>TKYIRDLEEYRDQLLEVLSPELEFAVTRELSKDHKMKATMNGGKIIPDSGTIITPTERSSKRQLLKEGKKSEAKNTKRTRPQGRNGQKFPLSQIIGKEVRCCHKAASSLYLSERSSTPHESNTTTLSSTSPFQTTLFQILLLFSAEP</sequence>
<gene>
    <name evidence="2" type="ORF">VP01_3870g1</name>
</gene>
<dbReference type="OrthoDB" id="2507107at2759"/>
<comment type="caution">
    <text evidence="2">The sequence shown here is derived from an EMBL/GenBank/DDBJ whole genome shotgun (WGS) entry which is preliminary data.</text>
</comment>
<keyword evidence="3" id="KW-1185">Reference proteome</keyword>
<dbReference type="Proteomes" id="UP000037035">
    <property type="component" value="Unassembled WGS sequence"/>
</dbReference>
<feature type="compositionally biased region" description="Basic and acidic residues" evidence="1">
    <location>
        <begin position="58"/>
        <end position="75"/>
    </location>
</feature>
<dbReference type="AlphaFoldDB" id="A0A0L6UUW1"/>